<dbReference type="Gramene" id="Tp57577_TGAC_v2_mRNA13233">
    <property type="protein sequence ID" value="Tp57577_TGAC_v2_mRNA13233"/>
    <property type="gene ID" value="Tp57577_TGAC_v2_gene12815"/>
</dbReference>
<feature type="region of interest" description="Disordered" evidence="1">
    <location>
        <begin position="15"/>
        <end position="57"/>
    </location>
</feature>
<dbReference type="Proteomes" id="UP000236291">
    <property type="component" value="Unassembled WGS sequence"/>
</dbReference>
<accession>A0A2K3JQA2</accession>
<feature type="compositionally biased region" description="Basic and acidic residues" evidence="1">
    <location>
        <begin position="33"/>
        <end position="47"/>
    </location>
</feature>
<sequence>MDVFIPEEYVTRRRIEKKRATSTSMRSSKSHSQRNDSYNRIEAKDNKATSSSSHQSLANRKGFGILGDVDIFAYFST</sequence>
<proteinExistence type="predicted"/>
<reference evidence="2 3" key="1">
    <citation type="journal article" date="2014" name="Am. J. Bot.">
        <title>Genome assembly and annotation for red clover (Trifolium pratense; Fabaceae).</title>
        <authorList>
            <person name="Istvanek J."/>
            <person name="Jaros M."/>
            <person name="Krenek A."/>
            <person name="Repkova J."/>
        </authorList>
    </citation>
    <scope>NUCLEOTIDE SEQUENCE [LARGE SCALE GENOMIC DNA]</scope>
    <source>
        <strain evidence="3">cv. Tatra</strain>
        <tissue evidence="2">Young leaves</tissue>
    </source>
</reference>
<reference evidence="2 3" key="2">
    <citation type="journal article" date="2017" name="Front. Plant Sci.">
        <title>Gene Classification and Mining of Molecular Markers Useful in Red Clover (Trifolium pratense) Breeding.</title>
        <authorList>
            <person name="Istvanek J."/>
            <person name="Dluhosova J."/>
            <person name="Dluhos P."/>
            <person name="Patkova L."/>
            <person name="Nedelnik J."/>
            <person name="Repkova J."/>
        </authorList>
    </citation>
    <scope>NUCLEOTIDE SEQUENCE [LARGE SCALE GENOMIC DNA]</scope>
    <source>
        <strain evidence="3">cv. Tatra</strain>
        <tissue evidence="2">Young leaves</tissue>
    </source>
</reference>
<protein>
    <submittedName>
        <fullName evidence="2">Uncharacterized protein</fullName>
    </submittedName>
</protein>
<dbReference type="EMBL" id="ASHM01074079">
    <property type="protein sequence ID" value="PNX56207.1"/>
    <property type="molecule type" value="Genomic_DNA"/>
</dbReference>
<feature type="compositionally biased region" description="Polar residues" evidence="1">
    <location>
        <begin position="48"/>
        <end position="57"/>
    </location>
</feature>
<evidence type="ECO:0000313" key="3">
    <source>
        <dbReference type="Proteomes" id="UP000236291"/>
    </source>
</evidence>
<evidence type="ECO:0000313" key="2">
    <source>
        <dbReference type="EMBL" id="PNX56207.1"/>
    </source>
</evidence>
<comment type="caution">
    <text evidence="2">The sequence shown here is derived from an EMBL/GenBank/DDBJ whole genome shotgun (WGS) entry which is preliminary data.</text>
</comment>
<name>A0A2K3JQA2_TRIPR</name>
<evidence type="ECO:0000256" key="1">
    <source>
        <dbReference type="SAM" id="MobiDB-lite"/>
    </source>
</evidence>
<organism evidence="2 3">
    <name type="scientific">Trifolium pratense</name>
    <name type="common">Red clover</name>
    <dbReference type="NCBI Taxonomy" id="57577"/>
    <lineage>
        <taxon>Eukaryota</taxon>
        <taxon>Viridiplantae</taxon>
        <taxon>Streptophyta</taxon>
        <taxon>Embryophyta</taxon>
        <taxon>Tracheophyta</taxon>
        <taxon>Spermatophyta</taxon>
        <taxon>Magnoliopsida</taxon>
        <taxon>eudicotyledons</taxon>
        <taxon>Gunneridae</taxon>
        <taxon>Pentapetalae</taxon>
        <taxon>rosids</taxon>
        <taxon>fabids</taxon>
        <taxon>Fabales</taxon>
        <taxon>Fabaceae</taxon>
        <taxon>Papilionoideae</taxon>
        <taxon>50 kb inversion clade</taxon>
        <taxon>NPAAA clade</taxon>
        <taxon>Hologalegina</taxon>
        <taxon>IRL clade</taxon>
        <taxon>Trifolieae</taxon>
        <taxon>Trifolium</taxon>
    </lineage>
</organism>
<gene>
    <name evidence="2" type="ORF">L195_g049763</name>
</gene>
<dbReference type="AlphaFoldDB" id="A0A2K3JQA2"/>